<dbReference type="RefSeq" id="WP_145076866.1">
    <property type="nucleotide sequence ID" value="NZ_CP036298.1"/>
</dbReference>
<feature type="region of interest" description="Disordered" evidence="1">
    <location>
        <begin position="386"/>
        <end position="406"/>
    </location>
</feature>
<feature type="domain" description="Pyrrolo-quinoline quinone repeat" evidence="2">
    <location>
        <begin position="139"/>
        <end position="250"/>
    </location>
</feature>
<sequence>MLSPLLLILLAVVPETITTWPAFLGAGAQRDVTQSLPLEWSPTDHIAWQIGLTGYGQSSPVLWGDRVFVTSVEGPKKDTFHTLCFDLATGAELWRKSIANSSPVDSSVYVSRAAPTPLVDAERIICQFESGDCVAYTHTGEKLWSRQLGEEYGPFTPEFGLGASPCQTQTHLYVLLEQEGPSCLVALDKATGATTWEIDREPAKSWSSPAIVAVNGVPHVVVSSSGPVVGYDAQTGDTLWSFDDVAGNTATTPIDCGQGRFLIAASPGRGGENAAEAKRSNALLQITQSDGGWSIERKWIAEDATPSWASPIVHQGIAYWINRVGVIYSFDVETGEAVYTKRAKQSSWATPLAVDDRIYFFGKEGITTVVRAGREFEELAANQLWNPEDIPPTANTPADESNEERRRSAAMFSKPTLYGCAVANDRLLLRIGNRLYCVH</sequence>
<reference evidence="3 4" key="1">
    <citation type="submission" date="2019-02" db="EMBL/GenBank/DDBJ databases">
        <title>Deep-cultivation of Planctomycetes and their phenomic and genomic characterization uncovers novel biology.</title>
        <authorList>
            <person name="Wiegand S."/>
            <person name="Jogler M."/>
            <person name="Boedeker C."/>
            <person name="Pinto D."/>
            <person name="Vollmers J."/>
            <person name="Rivas-Marin E."/>
            <person name="Kohn T."/>
            <person name="Peeters S.H."/>
            <person name="Heuer A."/>
            <person name="Rast P."/>
            <person name="Oberbeckmann S."/>
            <person name="Bunk B."/>
            <person name="Jeske O."/>
            <person name="Meyerdierks A."/>
            <person name="Storesund J.E."/>
            <person name="Kallscheuer N."/>
            <person name="Luecker S."/>
            <person name="Lage O.M."/>
            <person name="Pohl T."/>
            <person name="Merkel B.J."/>
            <person name="Hornburger P."/>
            <person name="Mueller R.-W."/>
            <person name="Bruemmer F."/>
            <person name="Labrenz M."/>
            <person name="Spormann A.M."/>
            <person name="Op den Camp H."/>
            <person name="Overmann J."/>
            <person name="Amann R."/>
            <person name="Jetten M.S.M."/>
            <person name="Mascher T."/>
            <person name="Medema M.H."/>
            <person name="Devos D.P."/>
            <person name="Kaster A.-K."/>
            <person name="Ovreas L."/>
            <person name="Rohde M."/>
            <person name="Galperin M.Y."/>
            <person name="Jogler C."/>
        </authorList>
    </citation>
    <scope>NUCLEOTIDE SEQUENCE [LARGE SCALE GENOMIC DNA]</scope>
    <source>
        <strain evidence="3 4">Q31a</strain>
    </source>
</reference>
<dbReference type="Proteomes" id="UP000318017">
    <property type="component" value="Chromosome"/>
</dbReference>
<dbReference type="SUPFAM" id="SSF50998">
    <property type="entry name" value="Quinoprotein alcohol dehydrogenase-like"/>
    <property type="match status" value="1"/>
</dbReference>
<dbReference type="KEGG" id="ahel:Q31a_20340"/>
<evidence type="ECO:0000259" key="2">
    <source>
        <dbReference type="Pfam" id="PF13360"/>
    </source>
</evidence>
<dbReference type="SMART" id="SM00564">
    <property type="entry name" value="PQQ"/>
    <property type="match status" value="4"/>
</dbReference>
<evidence type="ECO:0000313" key="3">
    <source>
        <dbReference type="EMBL" id="QDV23729.1"/>
    </source>
</evidence>
<keyword evidence="4" id="KW-1185">Reference proteome</keyword>
<dbReference type="OrthoDB" id="244732at2"/>
<dbReference type="PANTHER" id="PTHR34512">
    <property type="entry name" value="CELL SURFACE PROTEIN"/>
    <property type="match status" value="1"/>
</dbReference>
<dbReference type="InterPro" id="IPR018391">
    <property type="entry name" value="PQQ_b-propeller_rpt"/>
</dbReference>
<dbReference type="InterPro" id="IPR011047">
    <property type="entry name" value="Quinoprotein_ADH-like_sf"/>
</dbReference>
<proteinExistence type="predicted"/>
<dbReference type="InterPro" id="IPR015943">
    <property type="entry name" value="WD40/YVTN_repeat-like_dom_sf"/>
</dbReference>
<organism evidence="3 4">
    <name type="scientific">Aureliella helgolandensis</name>
    <dbReference type="NCBI Taxonomy" id="2527968"/>
    <lineage>
        <taxon>Bacteria</taxon>
        <taxon>Pseudomonadati</taxon>
        <taxon>Planctomycetota</taxon>
        <taxon>Planctomycetia</taxon>
        <taxon>Pirellulales</taxon>
        <taxon>Pirellulaceae</taxon>
        <taxon>Aureliella</taxon>
    </lineage>
</organism>
<accession>A0A518G597</accession>
<protein>
    <submittedName>
        <fullName evidence="3">Outer membrane biogenesis protein BamB</fullName>
    </submittedName>
</protein>
<dbReference type="PANTHER" id="PTHR34512:SF30">
    <property type="entry name" value="OUTER MEMBRANE PROTEIN ASSEMBLY FACTOR BAMB"/>
    <property type="match status" value="1"/>
</dbReference>
<dbReference type="EMBL" id="CP036298">
    <property type="protein sequence ID" value="QDV23729.1"/>
    <property type="molecule type" value="Genomic_DNA"/>
</dbReference>
<evidence type="ECO:0000313" key="4">
    <source>
        <dbReference type="Proteomes" id="UP000318017"/>
    </source>
</evidence>
<evidence type="ECO:0000256" key="1">
    <source>
        <dbReference type="SAM" id="MobiDB-lite"/>
    </source>
</evidence>
<dbReference type="AlphaFoldDB" id="A0A518G597"/>
<dbReference type="Pfam" id="PF13360">
    <property type="entry name" value="PQQ_2"/>
    <property type="match status" value="1"/>
</dbReference>
<name>A0A518G597_9BACT</name>
<dbReference type="Gene3D" id="2.130.10.10">
    <property type="entry name" value="YVTN repeat-like/Quinoprotein amine dehydrogenase"/>
    <property type="match status" value="2"/>
</dbReference>
<dbReference type="InterPro" id="IPR002372">
    <property type="entry name" value="PQQ_rpt_dom"/>
</dbReference>
<gene>
    <name evidence="3" type="ORF">Q31a_20340</name>
</gene>